<dbReference type="Proteomes" id="UP000033866">
    <property type="component" value="Unassembled WGS sequence"/>
</dbReference>
<keyword evidence="2 5" id="KW-0812">Transmembrane</keyword>
<dbReference type="GO" id="GO:0012505">
    <property type="term" value="C:endomembrane system"/>
    <property type="evidence" value="ECO:0007669"/>
    <property type="project" value="UniProtKB-SubCell"/>
</dbReference>
<evidence type="ECO:0000256" key="2">
    <source>
        <dbReference type="ARBA" id="ARBA00022692"/>
    </source>
</evidence>
<dbReference type="EMBL" id="LBPV01000038">
    <property type="protein sequence ID" value="KKP64859.1"/>
    <property type="molecule type" value="Genomic_DNA"/>
</dbReference>
<evidence type="ECO:0000259" key="6">
    <source>
        <dbReference type="Pfam" id="PF06803"/>
    </source>
</evidence>
<keyword evidence="3 5" id="KW-1133">Transmembrane helix</keyword>
<reference evidence="7 8" key="1">
    <citation type="journal article" date="2015" name="Nature">
        <title>rRNA introns, odd ribosomes, and small enigmatic genomes across a large radiation of phyla.</title>
        <authorList>
            <person name="Brown C.T."/>
            <person name="Hug L.A."/>
            <person name="Thomas B.C."/>
            <person name="Sharon I."/>
            <person name="Castelle C.J."/>
            <person name="Singh A."/>
            <person name="Wilkins M.J."/>
            <person name="Williams K.H."/>
            <person name="Banfield J.F."/>
        </authorList>
    </citation>
    <scope>NUCLEOTIDE SEQUENCE [LARGE SCALE GENOMIC DNA]</scope>
</reference>
<evidence type="ECO:0000313" key="8">
    <source>
        <dbReference type="Proteomes" id="UP000033866"/>
    </source>
</evidence>
<feature type="domain" description="DUF1232" evidence="6">
    <location>
        <begin position="6"/>
        <end position="40"/>
    </location>
</feature>
<protein>
    <recommendedName>
        <fullName evidence="6">DUF1232 domain-containing protein</fullName>
    </recommendedName>
</protein>
<proteinExistence type="predicted"/>
<dbReference type="InterPro" id="IPR010652">
    <property type="entry name" value="DUF1232"/>
</dbReference>
<keyword evidence="4 5" id="KW-0472">Membrane</keyword>
<evidence type="ECO:0000256" key="1">
    <source>
        <dbReference type="ARBA" id="ARBA00004127"/>
    </source>
</evidence>
<dbReference type="Pfam" id="PF06803">
    <property type="entry name" value="DUF1232"/>
    <property type="match status" value="1"/>
</dbReference>
<evidence type="ECO:0000313" key="7">
    <source>
        <dbReference type="EMBL" id="KKP64859.1"/>
    </source>
</evidence>
<organism evidence="7 8">
    <name type="scientific">candidate division WS6 bacterium GW2011_GWE1_34_7</name>
    <dbReference type="NCBI Taxonomy" id="1619093"/>
    <lineage>
        <taxon>Bacteria</taxon>
        <taxon>Candidatus Dojkabacteria</taxon>
    </lineage>
</organism>
<comment type="subcellular location">
    <subcellularLocation>
        <location evidence="1">Endomembrane system</location>
        <topology evidence="1">Multi-pass membrane protein</topology>
    </subcellularLocation>
</comment>
<name>A0A0G0B692_9BACT</name>
<feature type="transmembrane region" description="Helical" evidence="5">
    <location>
        <begin position="7"/>
        <end position="23"/>
    </location>
</feature>
<accession>A0A0G0B692</accession>
<sequence length="59" mass="6962">MFFKRYWIFILAVIYIILPTDLIPDVVPLFGSLDDSVLVILGLLKRYLDYRKEKKEDGV</sequence>
<comment type="caution">
    <text evidence="7">The sequence shown here is derived from an EMBL/GenBank/DDBJ whole genome shotgun (WGS) entry which is preliminary data.</text>
</comment>
<evidence type="ECO:0000256" key="4">
    <source>
        <dbReference type="ARBA" id="ARBA00023136"/>
    </source>
</evidence>
<evidence type="ECO:0000256" key="3">
    <source>
        <dbReference type="ARBA" id="ARBA00022989"/>
    </source>
</evidence>
<gene>
    <name evidence="7" type="ORF">UR61_C0038G0004</name>
</gene>
<dbReference type="AlphaFoldDB" id="A0A0G0B692"/>
<evidence type="ECO:0000256" key="5">
    <source>
        <dbReference type="SAM" id="Phobius"/>
    </source>
</evidence>